<dbReference type="InterPro" id="IPR027417">
    <property type="entry name" value="P-loop_NTPase"/>
</dbReference>
<proteinExistence type="predicted"/>
<dbReference type="GO" id="GO:0016887">
    <property type="term" value="F:ATP hydrolysis activity"/>
    <property type="evidence" value="ECO:0007669"/>
    <property type="project" value="InterPro"/>
</dbReference>
<name>A0A0K2VCK8_LEPSM</name>
<dbReference type="InterPro" id="IPR003959">
    <property type="entry name" value="ATPase_AAA_core"/>
</dbReference>
<dbReference type="PANTHER" id="PTHR23074">
    <property type="entry name" value="AAA DOMAIN-CONTAINING"/>
    <property type="match status" value="1"/>
</dbReference>
<dbReference type="InterPro" id="IPR050304">
    <property type="entry name" value="MT-severing_AAA_ATPase"/>
</dbReference>
<reference evidence="2" key="1">
    <citation type="submission" date="2014-05" db="EMBL/GenBank/DDBJ databases">
        <authorList>
            <person name="Chronopoulou M."/>
        </authorList>
    </citation>
    <scope>NUCLEOTIDE SEQUENCE</scope>
    <source>
        <tissue evidence="2">Whole organism</tissue>
    </source>
</reference>
<evidence type="ECO:0000313" key="2">
    <source>
        <dbReference type="EMBL" id="CDW47892.1"/>
    </source>
</evidence>
<dbReference type="AlphaFoldDB" id="A0A0K2VCK8"/>
<dbReference type="GO" id="GO:0005524">
    <property type="term" value="F:ATP binding"/>
    <property type="evidence" value="ECO:0007669"/>
    <property type="project" value="InterPro"/>
</dbReference>
<protein>
    <submittedName>
        <fullName evidence="2">Spastinlike [Sus scrofa]</fullName>
    </submittedName>
</protein>
<feature type="domain" description="ATPase AAA-type core" evidence="1">
    <location>
        <begin position="2"/>
        <end position="40"/>
    </location>
</feature>
<dbReference type="Pfam" id="PF00004">
    <property type="entry name" value="AAA"/>
    <property type="match status" value="1"/>
</dbReference>
<evidence type="ECO:0000259" key="1">
    <source>
        <dbReference type="Pfam" id="PF00004"/>
    </source>
</evidence>
<organism evidence="2">
    <name type="scientific">Lepeophtheirus salmonis</name>
    <name type="common">Salmon louse</name>
    <name type="synonym">Caligus salmonis</name>
    <dbReference type="NCBI Taxonomy" id="72036"/>
    <lineage>
        <taxon>Eukaryota</taxon>
        <taxon>Metazoa</taxon>
        <taxon>Ecdysozoa</taxon>
        <taxon>Arthropoda</taxon>
        <taxon>Crustacea</taxon>
        <taxon>Multicrustacea</taxon>
        <taxon>Hexanauplia</taxon>
        <taxon>Copepoda</taxon>
        <taxon>Siphonostomatoida</taxon>
        <taxon>Caligidae</taxon>
        <taxon>Lepeophtheirus</taxon>
    </lineage>
</organism>
<dbReference type="PANTHER" id="PTHR23074:SF83">
    <property type="entry name" value="VACUOLAR PROTEIN SORTING-ASSOCIATED PROTEIN 4A"/>
    <property type="match status" value="1"/>
</dbReference>
<sequence length="44" mass="4849">MTLFSITASSLTSKYVGEGEKLMKVLFELALQNSPSLIFIGNRL</sequence>
<dbReference type="EMBL" id="HACA01030531">
    <property type="protein sequence ID" value="CDW47892.1"/>
    <property type="molecule type" value="Transcribed_RNA"/>
</dbReference>
<accession>A0A0K2VCK8</accession>
<dbReference type="SUPFAM" id="SSF52540">
    <property type="entry name" value="P-loop containing nucleoside triphosphate hydrolases"/>
    <property type="match status" value="1"/>
</dbReference>
<dbReference type="Gene3D" id="3.40.50.300">
    <property type="entry name" value="P-loop containing nucleotide triphosphate hydrolases"/>
    <property type="match status" value="1"/>
</dbReference>